<reference evidence="1" key="1">
    <citation type="journal article" date="2023" name="G3 (Bethesda)">
        <title>Whole genome assemblies of Zophobas morio and Tenebrio molitor.</title>
        <authorList>
            <person name="Kaur S."/>
            <person name="Stinson S.A."/>
            <person name="diCenzo G.C."/>
        </authorList>
    </citation>
    <scope>NUCLEOTIDE SEQUENCE</scope>
    <source>
        <strain evidence="1">QUZm001</strain>
    </source>
</reference>
<dbReference type="EMBL" id="JALNTZ010000007">
    <property type="protein sequence ID" value="KAJ3647196.1"/>
    <property type="molecule type" value="Genomic_DNA"/>
</dbReference>
<dbReference type="AlphaFoldDB" id="A0AA38M8C2"/>
<evidence type="ECO:0000313" key="1">
    <source>
        <dbReference type="EMBL" id="KAJ3647196.1"/>
    </source>
</evidence>
<keyword evidence="2" id="KW-1185">Reference proteome</keyword>
<gene>
    <name evidence="1" type="ORF">Zmor_024726</name>
</gene>
<proteinExistence type="predicted"/>
<dbReference type="Proteomes" id="UP001168821">
    <property type="component" value="Unassembled WGS sequence"/>
</dbReference>
<protein>
    <submittedName>
        <fullName evidence="1">Uncharacterized protein</fullName>
    </submittedName>
</protein>
<evidence type="ECO:0000313" key="2">
    <source>
        <dbReference type="Proteomes" id="UP001168821"/>
    </source>
</evidence>
<sequence length="163" mass="18504">MQLNISLLKKHYNDVRGANQAGAAGAAGADLDLPTFEVMVLQRTLLRPEVELDRQTNVTLLMNPYNMSFRLTNGKSLLFLSNGNSGIPGDQRDIVTYDDGEAEEGQENLEPPSAVATLTIYEGRESLNLEFTDVPEKRRFIRHLQRFLNLRMHNIRRFDAKTR</sequence>
<name>A0AA38M8C2_9CUCU</name>
<organism evidence="1 2">
    <name type="scientific">Zophobas morio</name>
    <dbReference type="NCBI Taxonomy" id="2755281"/>
    <lineage>
        <taxon>Eukaryota</taxon>
        <taxon>Metazoa</taxon>
        <taxon>Ecdysozoa</taxon>
        <taxon>Arthropoda</taxon>
        <taxon>Hexapoda</taxon>
        <taxon>Insecta</taxon>
        <taxon>Pterygota</taxon>
        <taxon>Neoptera</taxon>
        <taxon>Endopterygota</taxon>
        <taxon>Coleoptera</taxon>
        <taxon>Polyphaga</taxon>
        <taxon>Cucujiformia</taxon>
        <taxon>Tenebrionidae</taxon>
        <taxon>Zophobas</taxon>
    </lineage>
</organism>
<accession>A0AA38M8C2</accession>
<comment type="caution">
    <text evidence="1">The sequence shown here is derived from an EMBL/GenBank/DDBJ whole genome shotgun (WGS) entry which is preliminary data.</text>
</comment>